<dbReference type="GO" id="GO:0005829">
    <property type="term" value="C:cytosol"/>
    <property type="evidence" value="ECO:0007669"/>
    <property type="project" value="TreeGrafter"/>
</dbReference>
<feature type="region of interest" description="Disordered" evidence="5">
    <location>
        <begin position="318"/>
        <end position="371"/>
    </location>
</feature>
<feature type="compositionally biased region" description="Basic and acidic residues" evidence="5">
    <location>
        <begin position="54"/>
        <end position="68"/>
    </location>
</feature>
<evidence type="ECO:0000256" key="2">
    <source>
        <dbReference type="ARBA" id="ARBA00022771"/>
    </source>
</evidence>
<dbReference type="VEuPathDB" id="FungiDB:AMAG_12737"/>
<dbReference type="EMBL" id="GG745357">
    <property type="protein sequence ID" value="KNE68567.1"/>
    <property type="molecule type" value="Genomic_DNA"/>
</dbReference>
<evidence type="ECO:0000256" key="4">
    <source>
        <dbReference type="PROSITE-ProRule" id="PRU00723"/>
    </source>
</evidence>
<feature type="compositionally biased region" description="Acidic residues" evidence="5">
    <location>
        <begin position="350"/>
        <end position="371"/>
    </location>
</feature>
<dbReference type="GO" id="GO:0008270">
    <property type="term" value="F:zinc ion binding"/>
    <property type="evidence" value="ECO:0007669"/>
    <property type="project" value="UniProtKB-KW"/>
</dbReference>
<dbReference type="SUPFAM" id="SSF90229">
    <property type="entry name" value="CCCH zinc finger"/>
    <property type="match status" value="1"/>
</dbReference>
<feature type="zinc finger region" description="C3H1-type" evidence="4">
    <location>
        <begin position="163"/>
        <end position="201"/>
    </location>
</feature>
<accession>A0A0L0T1G1</accession>
<dbReference type="Gene3D" id="6.20.400.10">
    <property type="match status" value="1"/>
</dbReference>
<dbReference type="GO" id="GO:0003729">
    <property type="term" value="F:mRNA binding"/>
    <property type="evidence" value="ECO:0007669"/>
    <property type="project" value="TreeGrafter"/>
</dbReference>
<reference evidence="7 8" key="1">
    <citation type="submission" date="2009-11" db="EMBL/GenBank/DDBJ databases">
        <title>Annotation of Allomyces macrogynus ATCC 38327.</title>
        <authorList>
            <consortium name="The Broad Institute Genome Sequencing Platform"/>
            <person name="Russ C."/>
            <person name="Cuomo C."/>
            <person name="Burger G."/>
            <person name="Gray M.W."/>
            <person name="Holland P.W.H."/>
            <person name="King N."/>
            <person name="Lang F.B.F."/>
            <person name="Roger A.J."/>
            <person name="Ruiz-Trillo I."/>
            <person name="Young S.K."/>
            <person name="Zeng Q."/>
            <person name="Gargeya S."/>
            <person name="Fitzgerald M."/>
            <person name="Haas B."/>
            <person name="Abouelleil A."/>
            <person name="Alvarado L."/>
            <person name="Arachchi H.M."/>
            <person name="Berlin A."/>
            <person name="Chapman S.B."/>
            <person name="Gearin G."/>
            <person name="Goldberg J."/>
            <person name="Griggs A."/>
            <person name="Gujja S."/>
            <person name="Hansen M."/>
            <person name="Heiman D."/>
            <person name="Howarth C."/>
            <person name="Larimer J."/>
            <person name="Lui A."/>
            <person name="MacDonald P.J.P."/>
            <person name="McCowen C."/>
            <person name="Montmayeur A."/>
            <person name="Murphy C."/>
            <person name="Neiman D."/>
            <person name="Pearson M."/>
            <person name="Priest M."/>
            <person name="Roberts A."/>
            <person name="Saif S."/>
            <person name="Shea T."/>
            <person name="Sisk P."/>
            <person name="Stolte C."/>
            <person name="Sykes S."/>
            <person name="Wortman J."/>
            <person name="Nusbaum C."/>
            <person name="Birren B."/>
        </authorList>
    </citation>
    <scope>NUCLEOTIDE SEQUENCE [LARGE SCALE GENOMIC DNA]</scope>
    <source>
        <strain evidence="7 8">ATCC 38327</strain>
    </source>
</reference>
<dbReference type="AlphaFoldDB" id="A0A0L0T1G1"/>
<feature type="region of interest" description="Disordered" evidence="5">
    <location>
        <begin position="44"/>
        <end position="68"/>
    </location>
</feature>
<dbReference type="Gene3D" id="4.10.1000.10">
    <property type="entry name" value="Zinc finger, CCCH-type"/>
    <property type="match status" value="1"/>
</dbReference>
<dbReference type="InterPro" id="IPR032378">
    <property type="entry name" value="ZC3H15/TMA46_C"/>
</dbReference>
<gene>
    <name evidence="7" type="ORF">AMAG_12737</name>
</gene>
<dbReference type="SMART" id="SM00356">
    <property type="entry name" value="ZnF_C3H1"/>
    <property type="match status" value="2"/>
</dbReference>
<evidence type="ECO:0000256" key="1">
    <source>
        <dbReference type="ARBA" id="ARBA00022723"/>
    </source>
</evidence>
<sequence>MPPKKNDSKKAAEKAKAKVVADKTFGLKNKNKSAKVQKFVEEVKKQAAGPAQRKRQEDSGPSKKELEAQKKAELAELFKPIQAQQKIPFGTDPKTVLCVFFKSGQCQKGSKCKFSHDVNVERKGAKIDLYTDKRKEQENDTMDKWDQSKLESVIKSKHGNPRTTTDIVCKYFLEAIENAKYGWFWVCPNGGDTCKYKHALPPGYVLKAKDAKKNDDDEEKISLEEFLESERHKLGSNLTPVTYETFMEWKRKRLEKQAADEAEKNKAKEAAVKAGRKQGLSGRDLFTFAAPEEDEDDGGAGDNDFDLAQFMQANADADNKAADLARRQADLALQQAGSSSADEPPIPPVDDVDESLFEGEDLDQLQLEDAE</sequence>
<keyword evidence="1 4" id="KW-0479">Metal-binding</keyword>
<dbReference type="PANTHER" id="PTHR12681">
    <property type="entry name" value="ZINC FINGER-CONTAINING PROTEIN P48ZNF"/>
    <property type="match status" value="1"/>
</dbReference>
<dbReference type="InterPro" id="IPR036855">
    <property type="entry name" value="Znf_CCCH_sf"/>
</dbReference>
<name>A0A0L0T1G1_ALLM3</name>
<dbReference type="Pfam" id="PF00642">
    <property type="entry name" value="zf-CCCH"/>
    <property type="match status" value="1"/>
</dbReference>
<keyword evidence="2 4" id="KW-0863">Zinc-finger</keyword>
<keyword evidence="3 4" id="KW-0862">Zinc</keyword>
<dbReference type="GO" id="GO:0002181">
    <property type="term" value="P:cytoplasmic translation"/>
    <property type="evidence" value="ECO:0007669"/>
    <property type="project" value="EnsemblFungi"/>
</dbReference>
<feature type="domain" description="C3H1-type" evidence="6">
    <location>
        <begin position="92"/>
        <end position="119"/>
    </location>
</feature>
<evidence type="ECO:0000259" key="6">
    <source>
        <dbReference type="PROSITE" id="PS50103"/>
    </source>
</evidence>
<dbReference type="OrthoDB" id="278280at2759"/>
<feature type="domain" description="C3H1-type" evidence="6">
    <location>
        <begin position="163"/>
        <end position="201"/>
    </location>
</feature>
<organism evidence="7 8">
    <name type="scientific">Allomyces macrogynus (strain ATCC 38327)</name>
    <name type="common">Allomyces javanicus var. macrogynus</name>
    <dbReference type="NCBI Taxonomy" id="578462"/>
    <lineage>
        <taxon>Eukaryota</taxon>
        <taxon>Fungi</taxon>
        <taxon>Fungi incertae sedis</taxon>
        <taxon>Blastocladiomycota</taxon>
        <taxon>Blastocladiomycetes</taxon>
        <taxon>Blastocladiales</taxon>
        <taxon>Blastocladiaceae</taxon>
        <taxon>Allomyces</taxon>
    </lineage>
</organism>
<dbReference type="eggNOG" id="KOG1763">
    <property type="taxonomic scope" value="Eukaryota"/>
</dbReference>
<dbReference type="Pfam" id="PF16543">
    <property type="entry name" value="DFRP_C"/>
    <property type="match status" value="1"/>
</dbReference>
<dbReference type="PROSITE" id="PS50103">
    <property type="entry name" value="ZF_C3H1"/>
    <property type="match status" value="2"/>
</dbReference>
<evidence type="ECO:0000313" key="8">
    <source>
        <dbReference type="Proteomes" id="UP000054350"/>
    </source>
</evidence>
<dbReference type="InterPro" id="IPR000571">
    <property type="entry name" value="Znf_CCCH"/>
</dbReference>
<evidence type="ECO:0000256" key="5">
    <source>
        <dbReference type="SAM" id="MobiDB-lite"/>
    </source>
</evidence>
<dbReference type="OMA" id="GREMFYF"/>
<keyword evidence="8" id="KW-1185">Reference proteome</keyword>
<dbReference type="PANTHER" id="PTHR12681:SF0">
    <property type="entry name" value="ZINC FINGER CCCH DOMAIN-CONTAINING PROTEIN 15"/>
    <property type="match status" value="1"/>
</dbReference>
<feature type="zinc finger region" description="C3H1-type" evidence="4">
    <location>
        <begin position="92"/>
        <end position="119"/>
    </location>
</feature>
<protein>
    <recommendedName>
        <fullName evidence="6">C3H1-type domain-containing protein</fullName>
    </recommendedName>
</protein>
<feature type="compositionally biased region" description="Basic and acidic residues" evidence="5">
    <location>
        <begin position="318"/>
        <end position="329"/>
    </location>
</feature>
<evidence type="ECO:0000313" key="7">
    <source>
        <dbReference type="EMBL" id="KNE68567.1"/>
    </source>
</evidence>
<reference evidence="8" key="2">
    <citation type="submission" date="2009-11" db="EMBL/GenBank/DDBJ databases">
        <title>The Genome Sequence of Allomyces macrogynus strain ATCC 38327.</title>
        <authorList>
            <consortium name="The Broad Institute Genome Sequencing Platform"/>
            <person name="Russ C."/>
            <person name="Cuomo C."/>
            <person name="Shea T."/>
            <person name="Young S.K."/>
            <person name="Zeng Q."/>
            <person name="Koehrsen M."/>
            <person name="Haas B."/>
            <person name="Borodovsky M."/>
            <person name="Guigo R."/>
            <person name="Alvarado L."/>
            <person name="Berlin A."/>
            <person name="Borenstein D."/>
            <person name="Chen Z."/>
            <person name="Engels R."/>
            <person name="Freedman E."/>
            <person name="Gellesch M."/>
            <person name="Goldberg J."/>
            <person name="Griggs A."/>
            <person name="Gujja S."/>
            <person name="Heiman D."/>
            <person name="Hepburn T."/>
            <person name="Howarth C."/>
            <person name="Jen D."/>
            <person name="Larson L."/>
            <person name="Lewis B."/>
            <person name="Mehta T."/>
            <person name="Park D."/>
            <person name="Pearson M."/>
            <person name="Roberts A."/>
            <person name="Saif S."/>
            <person name="Shenoy N."/>
            <person name="Sisk P."/>
            <person name="Stolte C."/>
            <person name="Sykes S."/>
            <person name="Walk T."/>
            <person name="White J."/>
            <person name="Yandava C."/>
            <person name="Burger G."/>
            <person name="Gray M.W."/>
            <person name="Holland P.W.H."/>
            <person name="King N."/>
            <person name="Lang F.B.F."/>
            <person name="Roger A.J."/>
            <person name="Ruiz-Trillo I."/>
            <person name="Lander E."/>
            <person name="Nusbaum C."/>
        </authorList>
    </citation>
    <scope>NUCLEOTIDE SEQUENCE [LARGE SCALE GENOMIC DNA]</scope>
    <source>
        <strain evidence="8">ATCC 38327</strain>
    </source>
</reference>
<dbReference type="Proteomes" id="UP000054350">
    <property type="component" value="Unassembled WGS sequence"/>
</dbReference>
<dbReference type="STRING" id="578462.A0A0L0T1G1"/>
<proteinExistence type="predicted"/>
<evidence type="ECO:0000256" key="3">
    <source>
        <dbReference type="ARBA" id="ARBA00022833"/>
    </source>
</evidence>